<keyword evidence="6" id="KW-0539">Nucleus</keyword>
<dbReference type="SUPFAM" id="SSF57701">
    <property type="entry name" value="Zn2/Cys6 DNA-binding domain"/>
    <property type="match status" value="1"/>
</dbReference>
<comment type="caution">
    <text evidence="10">The sequence shown here is derived from an EMBL/GenBank/DDBJ whole genome shotgun (WGS) entry which is preliminary data.</text>
</comment>
<evidence type="ECO:0000256" key="2">
    <source>
        <dbReference type="ARBA" id="ARBA00022833"/>
    </source>
</evidence>
<dbReference type="Proteomes" id="UP001610446">
    <property type="component" value="Unassembled WGS sequence"/>
</dbReference>
<dbReference type="PROSITE" id="PS00463">
    <property type="entry name" value="ZN2_CY6_FUNGAL_1"/>
    <property type="match status" value="1"/>
</dbReference>
<keyword evidence="11" id="KW-1185">Reference proteome</keyword>
<keyword evidence="7" id="KW-0863">Zinc-finger</keyword>
<evidence type="ECO:0000256" key="1">
    <source>
        <dbReference type="ARBA" id="ARBA00022723"/>
    </source>
</evidence>
<dbReference type="PANTHER" id="PTHR47660:SF3">
    <property type="entry name" value="FINGER DOMAIN PROTEIN, PUTATIVE (AFU_ORTHOLOGUE AFUA_4G03310)-RELATED"/>
    <property type="match status" value="1"/>
</dbReference>
<proteinExistence type="predicted"/>
<organism evidence="10 11">
    <name type="scientific">Aspergillus pseudoustus</name>
    <dbReference type="NCBI Taxonomy" id="1810923"/>
    <lineage>
        <taxon>Eukaryota</taxon>
        <taxon>Fungi</taxon>
        <taxon>Dikarya</taxon>
        <taxon>Ascomycota</taxon>
        <taxon>Pezizomycotina</taxon>
        <taxon>Eurotiomycetes</taxon>
        <taxon>Eurotiomycetidae</taxon>
        <taxon>Eurotiales</taxon>
        <taxon>Aspergillaceae</taxon>
        <taxon>Aspergillus</taxon>
        <taxon>Aspergillus subgen. Nidulantes</taxon>
    </lineage>
</organism>
<gene>
    <name evidence="10" type="ORF">BJY01DRAFT_100384</name>
</gene>
<name>A0ABR4KIE5_9EURO</name>
<keyword evidence="2" id="KW-0862">Zinc</keyword>
<reference evidence="10 11" key="1">
    <citation type="submission" date="2024-07" db="EMBL/GenBank/DDBJ databases">
        <title>Section-level genome sequencing and comparative genomics of Aspergillus sections Usti and Cavernicolus.</title>
        <authorList>
            <consortium name="Lawrence Berkeley National Laboratory"/>
            <person name="Nybo J.L."/>
            <person name="Vesth T.C."/>
            <person name="Theobald S."/>
            <person name="Frisvad J.C."/>
            <person name="Larsen T.O."/>
            <person name="Kjaerboelling I."/>
            <person name="Rothschild-Mancinelli K."/>
            <person name="Lyhne E.K."/>
            <person name="Kogle M.E."/>
            <person name="Barry K."/>
            <person name="Clum A."/>
            <person name="Na H."/>
            <person name="Ledsgaard L."/>
            <person name="Lin J."/>
            <person name="Lipzen A."/>
            <person name="Kuo A."/>
            <person name="Riley R."/>
            <person name="Mondo S."/>
            <person name="Labutti K."/>
            <person name="Haridas S."/>
            <person name="Pangalinan J."/>
            <person name="Salamov A.A."/>
            <person name="Simmons B.A."/>
            <person name="Magnuson J.K."/>
            <person name="Chen J."/>
            <person name="Drula E."/>
            <person name="Henrissat B."/>
            <person name="Wiebenga A."/>
            <person name="Lubbers R.J."/>
            <person name="Gomes A.C."/>
            <person name="Makela M.R."/>
            <person name="Stajich J."/>
            <person name="Grigoriev I.V."/>
            <person name="Mortensen U.H."/>
            <person name="De Vries R.P."/>
            <person name="Baker S.E."/>
            <person name="Andersen M.R."/>
        </authorList>
    </citation>
    <scope>NUCLEOTIDE SEQUENCE [LARGE SCALE GENOMIC DNA]</scope>
    <source>
        <strain evidence="10 11">CBS 123904</strain>
    </source>
</reference>
<evidence type="ECO:0008006" key="12">
    <source>
        <dbReference type="Google" id="ProtNLM"/>
    </source>
</evidence>
<sequence length="478" mass="53930">MRINASSMSSKDDSRTCGRCLQHFTHKSSLVRHAKRCYRNEKPIPRRKACQQCASSKARCDLRRPTCGRCQGRSTMCEFAKFVPGGEPAILQPLALPLDERLELPVRTRQPDTCEYPSVEREWLYRSASSSEMSSTTSSSAYPTKVPSLVTTPELDPPCHSEELHGPPGVWFDRALPSQRHRASLLGESTPARNEILTNRATHFMLRVLKSWPRMMAMHGPDLLPPLIHKFQLASGIPGPLANCYTLVNIWSAGAESSRDLVRESILQEIHRLLHEYPTYNTPNLLAALQSLLILLIILFFCLGDSPDLENPTDAQTLIEVWEVKNRLAATGLFLDPTGTSYSDWAIISAKHRTIHSLHHLDFVWSVLRGYPILLCWELGPLPAPPPRYLWEVGEEAAWKRMYARFLQQWADGPYLMSEMFAMNGNAPLGPRAERWLAEADEFGMMLMAEGTIALPERAPEGANPYITLDRGECRMID</sequence>
<dbReference type="InterPro" id="IPR001138">
    <property type="entry name" value="Zn2Cys6_DnaBD"/>
</dbReference>
<evidence type="ECO:0000259" key="9">
    <source>
        <dbReference type="PROSITE" id="PS50157"/>
    </source>
</evidence>
<dbReference type="EMBL" id="JBFXLU010000026">
    <property type="protein sequence ID" value="KAL2852051.1"/>
    <property type="molecule type" value="Genomic_DNA"/>
</dbReference>
<dbReference type="PROSITE" id="PS50048">
    <property type="entry name" value="ZN2_CY6_FUNGAL_2"/>
    <property type="match status" value="1"/>
</dbReference>
<protein>
    <recommendedName>
        <fullName evidence="12">Zn(2)-C6 fungal-type domain-containing protein</fullName>
    </recommendedName>
</protein>
<dbReference type="PROSITE" id="PS50157">
    <property type="entry name" value="ZINC_FINGER_C2H2_2"/>
    <property type="match status" value="1"/>
</dbReference>
<dbReference type="Pfam" id="PF00172">
    <property type="entry name" value="Zn_clus"/>
    <property type="match status" value="1"/>
</dbReference>
<evidence type="ECO:0000256" key="7">
    <source>
        <dbReference type="PROSITE-ProRule" id="PRU00042"/>
    </source>
</evidence>
<evidence type="ECO:0000256" key="6">
    <source>
        <dbReference type="ARBA" id="ARBA00023242"/>
    </source>
</evidence>
<evidence type="ECO:0000256" key="4">
    <source>
        <dbReference type="ARBA" id="ARBA00023125"/>
    </source>
</evidence>
<dbReference type="CDD" id="cd00067">
    <property type="entry name" value="GAL4"/>
    <property type="match status" value="1"/>
</dbReference>
<evidence type="ECO:0000313" key="11">
    <source>
        <dbReference type="Proteomes" id="UP001610446"/>
    </source>
</evidence>
<feature type="domain" description="Zn(2)-C6 fungal-type" evidence="8">
    <location>
        <begin position="49"/>
        <end position="79"/>
    </location>
</feature>
<dbReference type="InterPro" id="IPR013087">
    <property type="entry name" value="Znf_C2H2_type"/>
</dbReference>
<evidence type="ECO:0000256" key="5">
    <source>
        <dbReference type="ARBA" id="ARBA00023163"/>
    </source>
</evidence>
<keyword evidence="4" id="KW-0238">DNA-binding</keyword>
<keyword evidence="1" id="KW-0479">Metal-binding</keyword>
<keyword evidence="5" id="KW-0804">Transcription</keyword>
<dbReference type="Gene3D" id="4.10.240.10">
    <property type="entry name" value="Zn(2)-C6 fungal-type DNA-binding domain"/>
    <property type="match status" value="1"/>
</dbReference>
<feature type="domain" description="C2H2-type" evidence="9">
    <location>
        <begin position="15"/>
        <end position="43"/>
    </location>
</feature>
<accession>A0ABR4KIE5</accession>
<keyword evidence="3" id="KW-0805">Transcription regulation</keyword>
<dbReference type="InterPro" id="IPR036864">
    <property type="entry name" value="Zn2-C6_fun-type_DNA-bd_sf"/>
</dbReference>
<dbReference type="PANTHER" id="PTHR47660">
    <property type="entry name" value="TRANSCRIPTION FACTOR WITH C2H2 AND ZN(2)-CYS(6) DNA BINDING DOMAIN (EUROFUNG)-RELATED-RELATED"/>
    <property type="match status" value="1"/>
</dbReference>
<evidence type="ECO:0000259" key="8">
    <source>
        <dbReference type="PROSITE" id="PS50048"/>
    </source>
</evidence>
<evidence type="ECO:0000313" key="10">
    <source>
        <dbReference type="EMBL" id="KAL2852051.1"/>
    </source>
</evidence>
<evidence type="ECO:0000256" key="3">
    <source>
        <dbReference type="ARBA" id="ARBA00023015"/>
    </source>
</evidence>